<feature type="region of interest" description="Disordered" evidence="11">
    <location>
        <begin position="255"/>
        <end position="353"/>
    </location>
</feature>
<feature type="signal peptide" evidence="10">
    <location>
        <begin position="1"/>
        <end position="21"/>
    </location>
</feature>
<dbReference type="AlphaFoldDB" id="A0A913ZW22"/>
<dbReference type="PANTHER" id="PTHR11073">
    <property type="entry name" value="CALRETICULIN AND CALNEXIN"/>
    <property type="match status" value="1"/>
</dbReference>
<dbReference type="PROSITE" id="PS00804">
    <property type="entry name" value="CALRETICULIN_2"/>
    <property type="match status" value="1"/>
</dbReference>
<evidence type="ECO:0000313" key="13">
    <source>
        <dbReference type="Proteomes" id="UP000887568"/>
    </source>
</evidence>
<protein>
    <recommendedName>
        <fullName evidence="14">Calnexin</fullName>
    </recommendedName>
</protein>
<accession>A0A913ZW22</accession>
<feature type="disulfide bond" evidence="9">
    <location>
        <begin position="155"/>
        <end position="189"/>
    </location>
</feature>
<comment type="function">
    <text evidence="8">Calcium-binding protein that interacts with newly synthesized monoglucosylated glycoproteins in the endoplasmic reticulum. It may act in assisting protein assembly and/or in the retention within the ER of unassembled protein subunits. It seems to play a major role in the quality control apparatus of the ER by the retention of incorrectly folded proteins. Required for embryogenesis and larval development under heat and ER stress conditions. May be important for germ cell development. Involved in neuronal necrotic cell death.</text>
</comment>
<proteinExistence type="inferred from homology"/>
<dbReference type="GO" id="GO:0006457">
    <property type="term" value="P:protein folding"/>
    <property type="evidence" value="ECO:0007669"/>
    <property type="project" value="InterPro"/>
</dbReference>
<evidence type="ECO:0000256" key="7">
    <source>
        <dbReference type="ARBA" id="ARBA00023186"/>
    </source>
</evidence>
<dbReference type="InterPro" id="IPR018124">
    <property type="entry name" value="Calret/calnex_CS"/>
</dbReference>
<evidence type="ECO:0000256" key="8">
    <source>
        <dbReference type="ARBA" id="ARBA00053392"/>
    </source>
</evidence>
<evidence type="ECO:0000256" key="4">
    <source>
        <dbReference type="ARBA" id="ARBA00022824"/>
    </source>
</evidence>
<keyword evidence="9" id="KW-1015">Disulfide bond</keyword>
<evidence type="ECO:0000256" key="6">
    <source>
        <dbReference type="ARBA" id="ARBA00023136"/>
    </source>
</evidence>
<evidence type="ECO:0000256" key="2">
    <source>
        <dbReference type="ARBA" id="ARBA00010983"/>
    </source>
</evidence>
<keyword evidence="3 10" id="KW-0812">Transmembrane</keyword>
<feature type="region of interest" description="Disordered" evidence="11">
    <location>
        <begin position="503"/>
        <end position="591"/>
    </location>
</feature>
<dbReference type="PRINTS" id="PR00626">
    <property type="entry name" value="CALRETICULIN"/>
</dbReference>
<evidence type="ECO:0000256" key="10">
    <source>
        <dbReference type="RuleBase" id="RU362126"/>
    </source>
</evidence>
<feature type="chain" id="PRO_5038165568" description="Calnexin" evidence="10">
    <location>
        <begin position="22"/>
        <end position="591"/>
    </location>
</feature>
<name>A0A913ZW22_PATMI</name>
<dbReference type="RefSeq" id="XP_038055261.1">
    <property type="nucleotide sequence ID" value="XM_038199333.1"/>
</dbReference>
<dbReference type="SUPFAM" id="SSF63887">
    <property type="entry name" value="P-domain of calnexin/calreticulin"/>
    <property type="match status" value="1"/>
</dbReference>
<dbReference type="FunFam" id="2.10.250.10:FF:000001">
    <property type="entry name" value="Calnexin homolog"/>
    <property type="match status" value="1"/>
</dbReference>
<keyword evidence="4 10" id="KW-0256">Endoplasmic reticulum</keyword>
<comment type="subcellular location">
    <subcellularLocation>
        <location evidence="1">Endoplasmic reticulum membrane</location>
        <topology evidence="1">Single-pass type I membrane protein</topology>
    </subcellularLocation>
</comment>
<dbReference type="GO" id="GO:0036503">
    <property type="term" value="P:ERAD pathway"/>
    <property type="evidence" value="ECO:0007669"/>
    <property type="project" value="TreeGrafter"/>
</dbReference>
<feature type="compositionally biased region" description="Basic residues" evidence="11">
    <location>
        <begin position="579"/>
        <end position="591"/>
    </location>
</feature>
<keyword evidence="7 10" id="KW-0143">Chaperone</keyword>
<keyword evidence="6 10" id="KW-0472">Membrane</keyword>
<dbReference type="OMA" id="SGCGKWE"/>
<dbReference type="FunFam" id="2.60.120.200:FF:000011">
    <property type="entry name" value="Probable calnexin"/>
    <property type="match status" value="1"/>
</dbReference>
<keyword evidence="10" id="KW-0732">Signal</keyword>
<dbReference type="OrthoDB" id="1938156at2759"/>
<dbReference type="EnsemblMetazoa" id="XM_038199333.1">
    <property type="protein sequence ID" value="XP_038055261.1"/>
    <property type="gene ID" value="LOC119727452"/>
</dbReference>
<dbReference type="InterPro" id="IPR013320">
    <property type="entry name" value="ConA-like_dom_sf"/>
</dbReference>
<dbReference type="SUPFAM" id="SSF49899">
    <property type="entry name" value="Concanavalin A-like lectins/glucanases"/>
    <property type="match status" value="1"/>
</dbReference>
<dbReference type="PROSITE" id="PS00803">
    <property type="entry name" value="CALRETICULIN_1"/>
    <property type="match status" value="1"/>
</dbReference>
<dbReference type="GO" id="GO:0051082">
    <property type="term" value="F:unfolded protein binding"/>
    <property type="evidence" value="ECO:0007669"/>
    <property type="project" value="InterPro"/>
</dbReference>
<feature type="compositionally biased region" description="Acidic residues" evidence="11">
    <location>
        <begin position="298"/>
        <end position="345"/>
    </location>
</feature>
<dbReference type="InterPro" id="IPR009033">
    <property type="entry name" value="Calreticulin/calnexin_P_dom_sf"/>
</dbReference>
<feature type="transmembrane region" description="Helical" evidence="10">
    <location>
        <begin position="478"/>
        <end position="499"/>
    </location>
</feature>
<dbReference type="Gene3D" id="2.60.120.200">
    <property type="match status" value="1"/>
</dbReference>
<dbReference type="GO" id="GO:0005789">
    <property type="term" value="C:endoplasmic reticulum membrane"/>
    <property type="evidence" value="ECO:0007669"/>
    <property type="project" value="UniProtKB-SubCell"/>
</dbReference>
<dbReference type="PROSITE" id="PS51257">
    <property type="entry name" value="PROKAR_LIPOPROTEIN"/>
    <property type="match status" value="1"/>
</dbReference>
<dbReference type="Proteomes" id="UP000887568">
    <property type="component" value="Unplaced"/>
</dbReference>
<evidence type="ECO:0000313" key="12">
    <source>
        <dbReference type="EnsemblMetazoa" id="XP_038055261.1"/>
    </source>
</evidence>
<dbReference type="PROSITE" id="PS00805">
    <property type="entry name" value="CALRETICULIN_REPEAT"/>
    <property type="match status" value="1"/>
</dbReference>
<keyword evidence="5 10" id="KW-1133">Transmembrane helix</keyword>
<comment type="similarity">
    <text evidence="2 10">Belongs to the calreticulin family.</text>
</comment>
<feature type="compositionally biased region" description="Basic and acidic residues" evidence="11">
    <location>
        <begin position="276"/>
        <end position="297"/>
    </location>
</feature>
<evidence type="ECO:0008006" key="14">
    <source>
        <dbReference type="Google" id="ProtNLM"/>
    </source>
</evidence>
<dbReference type="PANTHER" id="PTHR11073:SF1">
    <property type="entry name" value="CALNEXIN 14D-RELATED"/>
    <property type="match status" value="1"/>
</dbReference>
<evidence type="ECO:0000256" key="11">
    <source>
        <dbReference type="SAM" id="MobiDB-lite"/>
    </source>
</evidence>
<dbReference type="Pfam" id="PF00262">
    <property type="entry name" value="Calreticulin"/>
    <property type="match status" value="1"/>
</dbReference>
<feature type="compositionally biased region" description="Acidic residues" evidence="11">
    <location>
        <begin position="515"/>
        <end position="542"/>
    </location>
</feature>
<dbReference type="GeneID" id="119727452"/>
<sequence>MRLWWYAVTLALVLSCTVVHCQEDEDEFDLGDEVEIEDEPEPEVVKEKVIVQYVPPHAKGPTNFHDAFLEESALGKRWVQSTAKKDGVEADLSKFDGKWSIEEPVDQPLQGDLGLVLKSKAKHHAVGAMLDKPFVFEEEPFIVQYEVKFQNGMECGGAYIKLLSQTPDLQLKNMNDKTPYTIMFGPDKCGNDQKLHFIFRHKNPVTGAYEEKHAKKPSGNFARVFTDKKTHLFTLVVNTDNNFEIFVDQTSVSQGNLLEDMTPPVNPPEEIDDPNEEKPQEWDDRKKIPDPDATKPDDWDEDAPATLVDEDAVMPEGWLEEESELMDDPDAEKPDDWDDEMDGEWEPPKIKNPLCEDVGCGKWEKPTVPNPDYKGKWKRPMIDNPAYKGEWKPRRISNPDYFEDSEPFRMTAIAAVGLELWSMTDSILFDNFIVTSSRDVADEWAADTWAIKQKQEGSSSSADSVVSGLMSAAEDRPWLWAIYALVLIIPLFVCFRVCFRGSPSDAEDAKKSDEASPDDETKEEGEEQEGEEEAEAAEGEEESSVRQRKKATKADLEQTADQEDTPAESTEAAGDTVRKSPRKGKGKTRKE</sequence>
<reference evidence="12" key="1">
    <citation type="submission" date="2022-11" db="UniProtKB">
        <authorList>
            <consortium name="EnsemblMetazoa"/>
        </authorList>
    </citation>
    <scope>IDENTIFICATION</scope>
</reference>
<organism evidence="12 13">
    <name type="scientific">Patiria miniata</name>
    <name type="common">Bat star</name>
    <name type="synonym">Asterina miniata</name>
    <dbReference type="NCBI Taxonomy" id="46514"/>
    <lineage>
        <taxon>Eukaryota</taxon>
        <taxon>Metazoa</taxon>
        <taxon>Echinodermata</taxon>
        <taxon>Eleutherozoa</taxon>
        <taxon>Asterozoa</taxon>
        <taxon>Asteroidea</taxon>
        <taxon>Valvatacea</taxon>
        <taxon>Valvatida</taxon>
        <taxon>Asterinidae</taxon>
        <taxon>Patiria</taxon>
    </lineage>
</organism>
<evidence type="ECO:0000256" key="1">
    <source>
        <dbReference type="ARBA" id="ARBA00004115"/>
    </source>
</evidence>
<dbReference type="InterPro" id="IPR001580">
    <property type="entry name" value="Calret/calnex"/>
</dbReference>
<evidence type="ECO:0000256" key="5">
    <source>
        <dbReference type="ARBA" id="ARBA00022989"/>
    </source>
</evidence>
<evidence type="ECO:0000256" key="3">
    <source>
        <dbReference type="ARBA" id="ARBA00022692"/>
    </source>
</evidence>
<dbReference type="GO" id="GO:0005509">
    <property type="term" value="F:calcium ion binding"/>
    <property type="evidence" value="ECO:0007669"/>
    <property type="project" value="InterPro"/>
</dbReference>
<dbReference type="Gene3D" id="2.10.250.10">
    <property type="entry name" value="Calreticulin/calnexin, P domain"/>
    <property type="match status" value="1"/>
</dbReference>
<keyword evidence="13" id="KW-1185">Reference proteome</keyword>
<evidence type="ECO:0000256" key="9">
    <source>
        <dbReference type="PIRSR" id="PIRSR601580-3"/>
    </source>
</evidence>